<dbReference type="Proteomes" id="UP000254400">
    <property type="component" value="Unassembled WGS sequence"/>
</dbReference>
<keyword evidence="2" id="KW-0808">Transferase</keyword>
<gene>
    <name evidence="2" type="ORF">NCTC10343_01107</name>
</gene>
<dbReference type="PROSITE" id="PS51186">
    <property type="entry name" value="GNAT"/>
    <property type="match status" value="1"/>
</dbReference>
<dbReference type="GeneID" id="93349907"/>
<dbReference type="CDD" id="cd04301">
    <property type="entry name" value="NAT_SF"/>
    <property type="match status" value="1"/>
</dbReference>
<feature type="domain" description="N-acetyltransferase" evidence="1">
    <location>
        <begin position="3"/>
        <end position="157"/>
    </location>
</feature>
<organism evidence="2 3">
    <name type="scientific">Paenibacillus polymyxa</name>
    <name type="common">Bacillus polymyxa</name>
    <dbReference type="NCBI Taxonomy" id="1406"/>
    <lineage>
        <taxon>Bacteria</taxon>
        <taxon>Bacillati</taxon>
        <taxon>Bacillota</taxon>
        <taxon>Bacilli</taxon>
        <taxon>Bacillales</taxon>
        <taxon>Paenibacillaceae</taxon>
        <taxon>Paenibacillus</taxon>
    </lineage>
</organism>
<dbReference type="SUPFAM" id="SSF55729">
    <property type="entry name" value="Acyl-CoA N-acyltransferases (Nat)"/>
    <property type="match status" value="1"/>
</dbReference>
<evidence type="ECO:0000313" key="2">
    <source>
        <dbReference type="EMBL" id="SUA66884.1"/>
    </source>
</evidence>
<dbReference type="Gene3D" id="3.40.630.30">
    <property type="match status" value="1"/>
</dbReference>
<evidence type="ECO:0000313" key="3">
    <source>
        <dbReference type="Proteomes" id="UP000254400"/>
    </source>
</evidence>
<dbReference type="Pfam" id="PF00583">
    <property type="entry name" value="Acetyltransf_1"/>
    <property type="match status" value="1"/>
</dbReference>
<dbReference type="InterPro" id="IPR016181">
    <property type="entry name" value="Acyl_CoA_acyltransferase"/>
</dbReference>
<evidence type="ECO:0000259" key="1">
    <source>
        <dbReference type="PROSITE" id="PS51186"/>
    </source>
</evidence>
<dbReference type="InterPro" id="IPR000182">
    <property type="entry name" value="GNAT_dom"/>
</dbReference>
<dbReference type="RefSeq" id="WP_019686341.1">
    <property type="nucleotide sequence ID" value="NZ_CP036496.1"/>
</dbReference>
<protein>
    <submittedName>
        <fullName evidence="2">GCN5-like N-acetyltransferase</fullName>
    </submittedName>
</protein>
<reference evidence="2 3" key="1">
    <citation type="submission" date="2018-06" db="EMBL/GenBank/DDBJ databases">
        <authorList>
            <consortium name="Pathogen Informatics"/>
            <person name="Doyle S."/>
        </authorList>
    </citation>
    <scope>NUCLEOTIDE SEQUENCE [LARGE SCALE GENOMIC DNA]</scope>
    <source>
        <strain evidence="2 3">NCTC10343</strain>
    </source>
</reference>
<sequence length="163" mass="19721">MELKLVPVKPENKDTLTNLYQFYEYDFSKYTNRDVNRNGKYEINLNFYWEGDGRWNPFFMEVEGSIVGFLVVLFENMDIDPDPTHVIYDFMVLQKYRRSGIGRKAAIMAFNMYKANWLVSQMEENITAISFWRSVINEFKEGNYTERYREERKKYIQEFTTKI</sequence>
<accession>A0A378XUK0</accession>
<dbReference type="GO" id="GO:0016747">
    <property type="term" value="F:acyltransferase activity, transferring groups other than amino-acyl groups"/>
    <property type="evidence" value="ECO:0007669"/>
    <property type="project" value="InterPro"/>
</dbReference>
<dbReference type="AlphaFoldDB" id="A0A378XUK0"/>
<proteinExistence type="predicted"/>
<name>A0A378XUK0_PAEPO</name>
<dbReference type="EMBL" id="UGSC01000001">
    <property type="protein sequence ID" value="SUA66884.1"/>
    <property type="molecule type" value="Genomic_DNA"/>
</dbReference>